<proteinExistence type="predicted"/>
<feature type="region of interest" description="Disordered" evidence="1">
    <location>
        <begin position="97"/>
        <end position="121"/>
    </location>
</feature>
<reference evidence="2" key="1">
    <citation type="submission" date="2020-12" db="EMBL/GenBank/DDBJ databases">
        <title>The genome sequence of Inhella sp. 1Y17.</title>
        <authorList>
            <person name="Liu Y."/>
        </authorList>
    </citation>
    <scope>NUCLEOTIDE SEQUENCE</scope>
    <source>
        <strain evidence="2">1Y17</strain>
    </source>
</reference>
<dbReference type="Proteomes" id="UP000613266">
    <property type="component" value="Unassembled WGS sequence"/>
</dbReference>
<accession>A0A931J0K6</accession>
<dbReference type="AlphaFoldDB" id="A0A931J0K6"/>
<name>A0A931J0K6_9BURK</name>
<keyword evidence="3" id="KW-1185">Reference proteome</keyword>
<protein>
    <recommendedName>
        <fullName evidence="4">DUF2946 domain-containing protein</fullName>
    </recommendedName>
</protein>
<evidence type="ECO:0008006" key="4">
    <source>
        <dbReference type="Google" id="ProtNLM"/>
    </source>
</evidence>
<organism evidence="2 3">
    <name type="scientific">Inhella proteolytica</name>
    <dbReference type="NCBI Taxonomy" id="2795029"/>
    <lineage>
        <taxon>Bacteria</taxon>
        <taxon>Pseudomonadati</taxon>
        <taxon>Pseudomonadota</taxon>
        <taxon>Betaproteobacteria</taxon>
        <taxon>Burkholderiales</taxon>
        <taxon>Sphaerotilaceae</taxon>
        <taxon>Inhella</taxon>
    </lineage>
</organism>
<evidence type="ECO:0000313" key="3">
    <source>
        <dbReference type="Proteomes" id="UP000613266"/>
    </source>
</evidence>
<sequence length="121" mass="12687">MRRISTPRHGRLWAVLLSCVLLAQWLALAHSVVHPGGQAGLRLQLAQAGAPDLLQQLDADHAAGSADCLALDQLCHGAPDAAEPALPLLQLLAQPAPGAAQSATPRTPWRRQLARAPPVLA</sequence>
<evidence type="ECO:0000313" key="2">
    <source>
        <dbReference type="EMBL" id="MBH9577266.1"/>
    </source>
</evidence>
<dbReference type="RefSeq" id="WP_198111043.1">
    <property type="nucleotide sequence ID" value="NZ_JAEDAK010000006.1"/>
</dbReference>
<gene>
    <name evidence="2" type="ORF">I7X39_10190</name>
</gene>
<comment type="caution">
    <text evidence="2">The sequence shown here is derived from an EMBL/GenBank/DDBJ whole genome shotgun (WGS) entry which is preliminary data.</text>
</comment>
<evidence type="ECO:0000256" key="1">
    <source>
        <dbReference type="SAM" id="MobiDB-lite"/>
    </source>
</evidence>
<dbReference type="EMBL" id="JAEDAK010000006">
    <property type="protein sequence ID" value="MBH9577266.1"/>
    <property type="molecule type" value="Genomic_DNA"/>
</dbReference>